<gene>
    <name evidence="2" type="ORF">DDQ41_18580</name>
</gene>
<name>A0ABN5KLH4_9ACTN</name>
<evidence type="ECO:0000313" key="3">
    <source>
        <dbReference type="Proteomes" id="UP000245051"/>
    </source>
</evidence>
<dbReference type="Proteomes" id="UP000245051">
    <property type="component" value="Chromosome"/>
</dbReference>
<proteinExistence type="predicted"/>
<evidence type="ECO:0000256" key="1">
    <source>
        <dbReference type="SAM" id="MobiDB-lite"/>
    </source>
</evidence>
<protein>
    <submittedName>
        <fullName evidence="2">Uncharacterized protein</fullName>
    </submittedName>
</protein>
<sequence>MSLPPLKSAYPVAFRSPWAPSRHPRYVLDQLIRLDMEALSGISIMPAGTGSHGPAERCGLPFPRAGAAPGTVCRARRDRRREDRRRLPVRDPQGRRQDPGTRLPGGGTGLPYGPAAGSSRRVRPTGQAAGSGARSPASPCRPCPSTRPAGRTTGPRHRGHGGRDALARGTRTPDAGRQSSVVSRDGEHSPTTGEALCRHGREAVLHDARQGRIPRSAD</sequence>
<evidence type="ECO:0000313" key="2">
    <source>
        <dbReference type="EMBL" id="AWK10570.1"/>
    </source>
</evidence>
<feature type="compositionally biased region" description="Basic and acidic residues" evidence="1">
    <location>
        <begin position="80"/>
        <end position="99"/>
    </location>
</feature>
<keyword evidence="3" id="KW-1185">Reference proteome</keyword>
<feature type="region of interest" description="Disordered" evidence="1">
    <location>
        <begin position="50"/>
        <end position="218"/>
    </location>
</feature>
<dbReference type="EMBL" id="CP029254">
    <property type="protein sequence ID" value="AWK10570.1"/>
    <property type="molecule type" value="Genomic_DNA"/>
</dbReference>
<accession>A0ABN5KLH4</accession>
<feature type="compositionally biased region" description="Low complexity" evidence="1">
    <location>
        <begin position="128"/>
        <end position="153"/>
    </location>
</feature>
<feature type="compositionally biased region" description="Basic and acidic residues" evidence="1">
    <location>
        <begin position="196"/>
        <end position="218"/>
    </location>
</feature>
<organism evidence="2 3">
    <name type="scientific">Streptomyces spongiicola</name>
    <dbReference type="NCBI Taxonomy" id="1690221"/>
    <lineage>
        <taxon>Bacteria</taxon>
        <taxon>Bacillati</taxon>
        <taxon>Actinomycetota</taxon>
        <taxon>Actinomycetes</taxon>
        <taxon>Kitasatosporales</taxon>
        <taxon>Streptomycetaceae</taxon>
        <taxon>Streptomyces</taxon>
    </lineage>
</organism>
<reference evidence="2 3" key="1">
    <citation type="submission" date="2018-05" db="EMBL/GenBank/DDBJ databases">
        <title>Complete genome sequence of the Type Strain of Streptomyces spongiicola HNM0071, the producer of staurosporine.</title>
        <authorList>
            <person name="Zhou S."/>
            <person name="Huang X."/>
        </authorList>
    </citation>
    <scope>NUCLEOTIDE SEQUENCE [LARGE SCALE GENOMIC DNA]</scope>
    <source>
        <strain evidence="2 3">HNM0071</strain>
    </source>
</reference>